<feature type="transmembrane region" description="Helical" evidence="1">
    <location>
        <begin position="152"/>
        <end position="168"/>
    </location>
</feature>
<feature type="transmembrane region" description="Helical" evidence="1">
    <location>
        <begin position="54"/>
        <end position="74"/>
    </location>
</feature>
<dbReference type="EMBL" id="ABCP01000018">
    <property type="protein sequence ID" value="EDM47400.1"/>
    <property type="molecule type" value="Genomic_DNA"/>
</dbReference>
<organism evidence="2 3">
    <name type="scientific">Marinobacter algicola DG893</name>
    <dbReference type="NCBI Taxonomy" id="443152"/>
    <lineage>
        <taxon>Bacteria</taxon>
        <taxon>Pseudomonadati</taxon>
        <taxon>Pseudomonadota</taxon>
        <taxon>Gammaproteobacteria</taxon>
        <taxon>Pseudomonadales</taxon>
        <taxon>Marinobacteraceae</taxon>
        <taxon>Marinobacter</taxon>
    </lineage>
</organism>
<dbReference type="Proteomes" id="UP000005856">
    <property type="component" value="Unassembled WGS sequence"/>
</dbReference>
<reference evidence="2 3" key="1">
    <citation type="submission" date="2007-06" db="EMBL/GenBank/DDBJ databases">
        <authorList>
            <person name="Green D."/>
            <person name="Ferriera S."/>
            <person name="Johnson J."/>
            <person name="Kravitz S."/>
            <person name="Beeson K."/>
            <person name="Sutton G."/>
            <person name="Rogers Y.-H."/>
            <person name="Friedman R."/>
            <person name="Frazier M."/>
            <person name="Venter J.C."/>
        </authorList>
    </citation>
    <scope>NUCLEOTIDE SEQUENCE [LARGE SCALE GENOMIC DNA]</scope>
    <source>
        <strain evidence="2 3">DG893</strain>
    </source>
</reference>
<dbReference type="eggNOG" id="COG3307">
    <property type="taxonomic scope" value="Bacteria"/>
</dbReference>
<proteinExistence type="predicted"/>
<evidence type="ECO:0000256" key="1">
    <source>
        <dbReference type="SAM" id="Phobius"/>
    </source>
</evidence>
<evidence type="ECO:0008006" key="4">
    <source>
        <dbReference type="Google" id="ProtNLM"/>
    </source>
</evidence>
<keyword evidence="3" id="KW-1185">Reference proteome</keyword>
<comment type="caution">
    <text evidence="2">The sequence shown here is derived from an EMBL/GenBank/DDBJ whole genome shotgun (WGS) entry which is preliminary data.</text>
</comment>
<dbReference type="AlphaFoldDB" id="A6F1J9"/>
<evidence type="ECO:0000313" key="3">
    <source>
        <dbReference type="Proteomes" id="UP000005856"/>
    </source>
</evidence>
<keyword evidence="1" id="KW-0472">Membrane</keyword>
<keyword evidence="1" id="KW-0812">Transmembrane</keyword>
<accession>A6F1J9</accession>
<feature type="transmembrane region" description="Helical" evidence="1">
    <location>
        <begin position="110"/>
        <end position="132"/>
    </location>
</feature>
<name>A6F1J9_9GAMM</name>
<sequence length="211" mass="23934">MPLFVEAWMMSVQNFPFGMGPQSWLTHEPITDAYREGAKIGHPHNMYLMWAAEYGWLVIGLILVVAGQAIRNFLIRRTAILESGNTSEAIIFAGITASISGALFHGSVSAVFMAPGSMLVGILVLSAFWGLLYRSEARPKHGILKKRVKKSYCWLVIMVLLLAWFGWMRETIIYYEAMKADEEQYMEGSGGGIMPRFWYHGNFPRFEELKQ</sequence>
<feature type="transmembrane region" description="Helical" evidence="1">
    <location>
        <begin position="86"/>
        <end position="104"/>
    </location>
</feature>
<protein>
    <recommendedName>
        <fullName evidence="4">O-antigen polymerase</fullName>
    </recommendedName>
</protein>
<evidence type="ECO:0000313" key="2">
    <source>
        <dbReference type="EMBL" id="EDM47400.1"/>
    </source>
</evidence>
<keyword evidence="1" id="KW-1133">Transmembrane helix</keyword>
<gene>
    <name evidence="2" type="ORF">MDG893_01295</name>
</gene>